<sequence>MKTINEGTTRTSPQPLYVQIKEALKRRILEGEYAPHEQLPSENALMAAFGVSRITVRQALRDLHSEGLVFSAQGKGTFVRKPKAVQDLHRLEGLGEAMTPKGYETSARLIGIQERRPTREIRENLRLKPEDEVIEVKRVRYLNREPISVDLSYFPSQLGLRLFGRDLTADIFPMLENELGIPLGAADIKLEALLADDETIRLLGMSPGDPIMRVERLTYDRAGNPIDFEYLSFRGDAYQYRFRIDRN</sequence>
<dbReference type="PANTHER" id="PTHR44846:SF1">
    <property type="entry name" value="MANNOSYL-D-GLYCERATE TRANSPORT_METABOLISM SYSTEM REPRESSOR MNGR-RELATED"/>
    <property type="match status" value="1"/>
</dbReference>
<dbReference type="SUPFAM" id="SSF64288">
    <property type="entry name" value="Chorismate lyase-like"/>
    <property type="match status" value="1"/>
</dbReference>
<dbReference type="InterPro" id="IPR011663">
    <property type="entry name" value="UTRA"/>
</dbReference>
<keyword evidence="2" id="KW-0238">DNA-binding</keyword>
<dbReference type="Pfam" id="PF00392">
    <property type="entry name" value="GntR"/>
    <property type="match status" value="1"/>
</dbReference>
<dbReference type="SUPFAM" id="SSF46785">
    <property type="entry name" value="Winged helix' DNA-binding domain"/>
    <property type="match status" value="1"/>
</dbReference>
<dbReference type="InterPro" id="IPR028978">
    <property type="entry name" value="Chorismate_lyase_/UTRA_dom_sf"/>
</dbReference>
<dbReference type="GO" id="GO:0045892">
    <property type="term" value="P:negative regulation of DNA-templated transcription"/>
    <property type="evidence" value="ECO:0007669"/>
    <property type="project" value="TreeGrafter"/>
</dbReference>
<dbReference type="PROSITE" id="PS50949">
    <property type="entry name" value="HTH_GNTR"/>
    <property type="match status" value="1"/>
</dbReference>
<dbReference type="GO" id="GO:0003700">
    <property type="term" value="F:DNA-binding transcription factor activity"/>
    <property type="evidence" value="ECO:0007669"/>
    <property type="project" value="InterPro"/>
</dbReference>
<dbReference type="EMBL" id="AP017928">
    <property type="protein sequence ID" value="BBA36033.1"/>
    <property type="molecule type" value="Genomic_DNA"/>
</dbReference>
<evidence type="ECO:0000256" key="1">
    <source>
        <dbReference type="ARBA" id="ARBA00023015"/>
    </source>
</evidence>
<organism evidence="5 6">
    <name type="scientific">Methylocaldum marinum</name>
    <dbReference type="NCBI Taxonomy" id="1432792"/>
    <lineage>
        <taxon>Bacteria</taxon>
        <taxon>Pseudomonadati</taxon>
        <taxon>Pseudomonadota</taxon>
        <taxon>Gammaproteobacteria</taxon>
        <taxon>Methylococcales</taxon>
        <taxon>Methylococcaceae</taxon>
        <taxon>Methylocaldum</taxon>
    </lineage>
</organism>
<dbReference type="PRINTS" id="PR00035">
    <property type="entry name" value="HTHGNTR"/>
</dbReference>
<dbReference type="GO" id="GO:0003677">
    <property type="term" value="F:DNA binding"/>
    <property type="evidence" value="ECO:0007669"/>
    <property type="project" value="UniProtKB-KW"/>
</dbReference>
<evidence type="ECO:0000259" key="4">
    <source>
        <dbReference type="PROSITE" id="PS50949"/>
    </source>
</evidence>
<proteinExistence type="predicted"/>
<dbReference type="InterPro" id="IPR000524">
    <property type="entry name" value="Tscrpt_reg_HTH_GntR"/>
</dbReference>
<dbReference type="KEGG" id="mmai:sS8_4103"/>
<feature type="domain" description="HTH gntR-type" evidence="4">
    <location>
        <begin position="14"/>
        <end position="82"/>
    </location>
</feature>
<keyword evidence="1" id="KW-0805">Transcription regulation</keyword>
<protein>
    <submittedName>
        <fullName evidence="5">GntR family transcriptional regulator</fullName>
    </submittedName>
</protein>
<accession>A0A250KWJ4</accession>
<dbReference type="Proteomes" id="UP000266313">
    <property type="component" value="Chromosome"/>
</dbReference>
<reference evidence="5 6" key="1">
    <citation type="submission" date="2016-12" db="EMBL/GenBank/DDBJ databases">
        <title>Genome sequencing of Methylocaldum marinum.</title>
        <authorList>
            <person name="Takeuchi M."/>
            <person name="Kamagata Y."/>
            <person name="Hiraoka S."/>
            <person name="Oshima K."/>
            <person name="Hattori M."/>
            <person name="Iwasaki W."/>
        </authorList>
    </citation>
    <scope>NUCLEOTIDE SEQUENCE [LARGE SCALE GENOMIC DNA]</scope>
    <source>
        <strain evidence="5 6">S8</strain>
    </source>
</reference>
<dbReference type="InterPro" id="IPR036390">
    <property type="entry name" value="WH_DNA-bd_sf"/>
</dbReference>
<dbReference type="PANTHER" id="PTHR44846">
    <property type="entry name" value="MANNOSYL-D-GLYCERATE TRANSPORT/METABOLISM SYSTEM REPRESSOR MNGR-RELATED"/>
    <property type="match status" value="1"/>
</dbReference>
<keyword evidence="3" id="KW-0804">Transcription</keyword>
<dbReference type="CDD" id="cd07377">
    <property type="entry name" value="WHTH_GntR"/>
    <property type="match status" value="1"/>
</dbReference>
<dbReference type="SMART" id="SM00345">
    <property type="entry name" value="HTH_GNTR"/>
    <property type="match status" value="1"/>
</dbReference>
<evidence type="ECO:0000256" key="3">
    <source>
        <dbReference type="ARBA" id="ARBA00023163"/>
    </source>
</evidence>
<dbReference type="OrthoDB" id="8584262at2"/>
<dbReference type="InterPro" id="IPR036388">
    <property type="entry name" value="WH-like_DNA-bd_sf"/>
</dbReference>
<gene>
    <name evidence="5" type="ORF">sS8_4103</name>
</gene>
<dbReference type="Pfam" id="PF07702">
    <property type="entry name" value="UTRA"/>
    <property type="match status" value="1"/>
</dbReference>
<evidence type="ECO:0000313" key="6">
    <source>
        <dbReference type="Proteomes" id="UP000266313"/>
    </source>
</evidence>
<dbReference type="AlphaFoldDB" id="A0A250KWJ4"/>
<evidence type="ECO:0000256" key="2">
    <source>
        <dbReference type="ARBA" id="ARBA00023125"/>
    </source>
</evidence>
<dbReference type="Gene3D" id="1.10.10.10">
    <property type="entry name" value="Winged helix-like DNA-binding domain superfamily/Winged helix DNA-binding domain"/>
    <property type="match status" value="1"/>
</dbReference>
<keyword evidence="6" id="KW-1185">Reference proteome</keyword>
<dbReference type="SMART" id="SM00866">
    <property type="entry name" value="UTRA"/>
    <property type="match status" value="1"/>
</dbReference>
<dbReference type="Gene3D" id="3.40.1410.10">
    <property type="entry name" value="Chorismate lyase-like"/>
    <property type="match status" value="1"/>
</dbReference>
<evidence type="ECO:0000313" key="5">
    <source>
        <dbReference type="EMBL" id="BBA36033.1"/>
    </source>
</evidence>
<name>A0A250KWJ4_9GAMM</name>
<dbReference type="FunFam" id="1.10.10.10:FF:000079">
    <property type="entry name" value="GntR family transcriptional regulator"/>
    <property type="match status" value="1"/>
</dbReference>
<dbReference type="RefSeq" id="WP_119631283.1">
    <property type="nucleotide sequence ID" value="NZ_AP017928.1"/>
</dbReference>
<dbReference type="InterPro" id="IPR050679">
    <property type="entry name" value="Bact_HTH_transcr_reg"/>
</dbReference>